<sequence>MEKEEKLVSLVFVWLLKKVKKMLVYSHLSGLLSTRKKGTYFSTFFEIWFAPNFAVSILEKRGKFNAPKVRLSPSPVSIIQQGRNWGEPGTTTVSYLICSDPMHPAAALVEPALQPALRARAAICREGREKTREDPAACFRGSGNRPGKGAEWGTPRRRGMQRSGVCAVSAP</sequence>
<evidence type="ECO:0000313" key="2">
    <source>
        <dbReference type="EMBL" id="MBC5582195.1"/>
    </source>
</evidence>
<protein>
    <submittedName>
        <fullName evidence="2">Uncharacterized protein</fullName>
    </submittedName>
</protein>
<proteinExistence type="predicted"/>
<keyword evidence="3" id="KW-1185">Reference proteome</keyword>
<evidence type="ECO:0000256" key="1">
    <source>
        <dbReference type="SAM" id="MobiDB-lite"/>
    </source>
</evidence>
<name>A0A923IF16_9FIRM</name>
<dbReference type="RefSeq" id="WP_186888540.1">
    <property type="nucleotide sequence ID" value="NZ_JACONZ010000004.1"/>
</dbReference>
<dbReference type="AlphaFoldDB" id="A0A923IF16"/>
<dbReference type="Proteomes" id="UP000659630">
    <property type="component" value="Unassembled WGS sequence"/>
</dbReference>
<reference evidence="2" key="1">
    <citation type="submission" date="2020-08" db="EMBL/GenBank/DDBJ databases">
        <title>Genome public.</title>
        <authorList>
            <person name="Liu C."/>
            <person name="Sun Q."/>
        </authorList>
    </citation>
    <scope>NUCLEOTIDE SEQUENCE</scope>
    <source>
        <strain evidence="2">BX8</strain>
    </source>
</reference>
<gene>
    <name evidence="2" type="ORF">H8S23_11820</name>
</gene>
<feature type="region of interest" description="Disordered" evidence="1">
    <location>
        <begin position="134"/>
        <end position="171"/>
    </location>
</feature>
<accession>A0A923IF16</accession>
<dbReference type="EMBL" id="JACONZ010000004">
    <property type="protein sequence ID" value="MBC5582195.1"/>
    <property type="molecule type" value="Genomic_DNA"/>
</dbReference>
<organism evidence="2 3">
    <name type="scientific">Anaerofilum hominis</name>
    <dbReference type="NCBI Taxonomy" id="2763016"/>
    <lineage>
        <taxon>Bacteria</taxon>
        <taxon>Bacillati</taxon>
        <taxon>Bacillota</taxon>
        <taxon>Clostridia</taxon>
        <taxon>Eubacteriales</taxon>
        <taxon>Oscillospiraceae</taxon>
        <taxon>Anaerofilum</taxon>
    </lineage>
</organism>
<evidence type="ECO:0000313" key="3">
    <source>
        <dbReference type="Proteomes" id="UP000659630"/>
    </source>
</evidence>
<comment type="caution">
    <text evidence="2">The sequence shown here is derived from an EMBL/GenBank/DDBJ whole genome shotgun (WGS) entry which is preliminary data.</text>
</comment>